<evidence type="ECO:0000256" key="3">
    <source>
        <dbReference type="ARBA" id="ARBA00034921"/>
    </source>
</evidence>
<dbReference type="Pfam" id="PF05721">
    <property type="entry name" value="PhyH"/>
    <property type="match status" value="1"/>
</dbReference>
<dbReference type="PANTHER" id="PTHR21308">
    <property type="entry name" value="PHYTANOYL-COA ALPHA-HYDROXYLASE"/>
    <property type="match status" value="1"/>
</dbReference>
<dbReference type="EMBL" id="CAJOBZ010000003">
    <property type="protein sequence ID" value="CAF4770746.1"/>
    <property type="molecule type" value="Genomic_DNA"/>
</dbReference>
<keyword evidence="6" id="KW-1185">Reference proteome</keyword>
<dbReference type="InterPro" id="IPR008775">
    <property type="entry name" value="Phytyl_CoA_dOase-like"/>
</dbReference>
<dbReference type="EC" id="1.14.11.18" evidence="2"/>
<dbReference type="Gene3D" id="2.60.120.620">
    <property type="entry name" value="q2cbj1_9rhob like domain"/>
    <property type="match status" value="1"/>
</dbReference>
<evidence type="ECO:0000256" key="4">
    <source>
        <dbReference type="ARBA" id="ARBA00034924"/>
    </source>
</evidence>
<dbReference type="PANTHER" id="PTHR21308:SF1">
    <property type="entry name" value="PHYTANOYL-COA DIOXYGENASE, PEROXISOMAL"/>
    <property type="match status" value="1"/>
</dbReference>
<dbReference type="Proteomes" id="UP000663880">
    <property type="component" value="Unassembled WGS sequence"/>
</dbReference>
<organism evidence="5 6">
    <name type="scientific">Pieris macdunnoughi</name>
    <dbReference type="NCBI Taxonomy" id="345717"/>
    <lineage>
        <taxon>Eukaryota</taxon>
        <taxon>Metazoa</taxon>
        <taxon>Ecdysozoa</taxon>
        <taxon>Arthropoda</taxon>
        <taxon>Hexapoda</taxon>
        <taxon>Insecta</taxon>
        <taxon>Pterygota</taxon>
        <taxon>Neoptera</taxon>
        <taxon>Endopterygota</taxon>
        <taxon>Lepidoptera</taxon>
        <taxon>Glossata</taxon>
        <taxon>Ditrysia</taxon>
        <taxon>Papilionoidea</taxon>
        <taxon>Pieridae</taxon>
        <taxon>Pierinae</taxon>
        <taxon>Pieris</taxon>
    </lineage>
</organism>
<proteinExistence type="inferred from homology"/>
<dbReference type="InterPro" id="IPR047128">
    <property type="entry name" value="PhyH"/>
</dbReference>
<dbReference type="GO" id="GO:0001561">
    <property type="term" value="P:fatty acid alpha-oxidation"/>
    <property type="evidence" value="ECO:0007669"/>
    <property type="project" value="InterPro"/>
</dbReference>
<dbReference type="OrthoDB" id="445007at2759"/>
<protein>
    <recommendedName>
        <fullName evidence="2">phytanoyl-CoA dioxygenase</fullName>
        <ecNumber evidence="2">1.14.11.18</ecNumber>
    </recommendedName>
    <alternativeName>
        <fullName evidence="3">Phytanic acid oxidase</fullName>
    </alternativeName>
    <alternativeName>
        <fullName evidence="4">Phytanoyl-CoA alpha-hydroxylase</fullName>
    </alternativeName>
</protein>
<evidence type="ECO:0000313" key="6">
    <source>
        <dbReference type="Proteomes" id="UP000663880"/>
    </source>
</evidence>
<reference evidence="5" key="1">
    <citation type="submission" date="2021-02" db="EMBL/GenBank/DDBJ databases">
        <authorList>
            <person name="Steward A R."/>
        </authorList>
    </citation>
    <scope>NUCLEOTIDE SEQUENCE</scope>
</reference>
<comment type="similarity">
    <text evidence="1">Belongs to the PhyH family.</text>
</comment>
<dbReference type="AlphaFoldDB" id="A0A821MMY1"/>
<comment type="caution">
    <text evidence="5">The sequence shown here is derived from an EMBL/GenBank/DDBJ whole genome shotgun (WGS) entry which is preliminary data.</text>
</comment>
<evidence type="ECO:0000256" key="2">
    <source>
        <dbReference type="ARBA" id="ARBA00034809"/>
    </source>
</evidence>
<dbReference type="SUPFAM" id="SSF51197">
    <property type="entry name" value="Clavaminate synthase-like"/>
    <property type="match status" value="1"/>
</dbReference>
<accession>A0A821MMY1</accession>
<dbReference type="GO" id="GO:0048244">
    <property type="term" value="F:phytanoyl-CoA dioxygenase activity"/>
    <property type="evidence" value="ECO:0007669"/>
    <property type="project" value="UniProtKB-EC"/>
</dbReference>
<sequence>MESSTAAEIKPHPNCVAVDNNYFLSAEQKQFYLENGYLVIKRMFDFDELYNFKQHFILIAKGLVDKGNSTVVREPSLVKKGMTGEQAINKVQEIHYDDVFMTYTEHPKLLNVVSQFIGDNIRVMNSMFINKPPGSSHHPPHQDLFYFPFRPAEKIIASWTAVDEVTKDNGCLFIIPRSHKLNHLYAHGHLPDANKLYHGILDKSVFDSSKYVQLEMTPGDTVFFHPLIVHGSGPNITKFYRKSITAHYASGYCQYVDVGGTVQEVVAKDIENEAQRRGFDLTFVDTWRFKSKQVMGARANL</sequence>
<evidence type="ECO:0000256" key="1">
    <source>
        <dbReference type="ARBA" id="ARBA00005830"/>
    </source>
</evidence>
<evidence type="ECO:0000313" key="5">
    <source>
        <dbReference type="EMBL" id="CAF4770746.1"/>
    </source>
</evidence>
<gene>
    <name evidence="5" type="ORF">PMACD_LOCUS1808</name>
</gene>
<name>A0A821MMY1_9NEOP</name>